<dbReference type="InterPro" id="IPR008988">
    <property type="entry name" value="Transcriptional_repressor_C"/>
</dbReference>
<dbReference type="PANTHER" id="PTHR43151:SF1">
    <property type="entry name" value="SSR2333 PROTEIN"/>
    <property type="match status" value="1"/>
</dbReference>
<dbReference type="GO" id="GO:0046914">
    <property type="term" value="F:transition metal ion binding"/>
    <property type="evidence" value="ECO:0007669"/>
    <property type="project" value="InterPro"/>
</dbReference>
<organism evidence="3 4">
    <name type="scientific">Irregularibacter muris</name>
    <dbReference type="NCBI Taxonomy" id="1796619"/>
    <lineage>
        <taxon>Bacteria</taxon>
        <taxon>Bacillati</taxon>
        <taxon>Bacillota</taxon>
        <taxon>Clostridia</taxon>
        <taxon>Eubacteriales</taxon>
        <taxon>Eubacteriaceae</taxon>
        <taxon>Irregularibacter</taxon>
    </lineage>
</organism>
<reference evidence="3" key="1">
    <citation type="submission" date="2022-07" db="EMBL/GenBank/DDBJ databases">
        <title>Enhanced cultured diversity of the mouse gut microbiota enables custom-made synthetic communities.</title>
        <authorList>
            <person name="Afrizal A."/>
        </authorList>
    </citation>
    <scope>NUCLEOTIDE SEQUENCE</scope>
    <source>
        <strain evidence="3">DSM 28593</strain>
    </source>
</reference>
<dbReference type="SMART" id="SM00899">
    <property type="entry name" value="FeoA"/>
    <property type="match status" value="1"/>
</dbReference>
<dbReference type="AlphaFoldDB" id="A0AAE3HG15"/>
<evidence type="ECO:0000313" key="3">
    <source>
        <dbReference type="EMBL" id="MCR1898790.1"/>
    </source>
</evidence>
<dbReference type="Gene3D" id="2.30.30.90">
    <property type="match status" value="1"/>
</dbReference>
<protein>
    <submittedName>
        <fullName evidence="3">FeoA domain-containing protein</fullName>
    </submittedName>
</protein>
<feature type="domain" description="Ferrous iron transporter FeoA-like" evidence="2">
    <location>
        <begin position="4"/>
        <end position="74"/>
    </location>
</feature>
<evidence type="ECO:0000313" key="4">
    <source>
        <dbReference type="Proteomes" id="UP001205748"/>
    </source>
</evidence>
<dbReference type="SUPFAM" id="SSF50037">
    <property type="entry name" value="C-terminal domain of transcriptional repressors"/>
    <property type="match status" value="1"/>
</dbReference>
<dbReference type="PANTHER" id="PTHR43151">
    <property type="entry name" value="FEOA FAMILY PROTEIN"/>
    <property type="match status" value="1"/>
</dbReference>
<comment type="caution">
    <text evidence="3">The sequence shown here is derived from an EMBL/GenBank/DDBJ whole genome shotgun (WGS) entry which is preliminary data.</text>
</comment>
<gene>
    <name evidence="3" type="ORF">NSA47_07310</name>
</gene>
<keyword evidence="1" id="KW-0408">Iron</keyword>
<dbReference type="InterPro" id="IPR038157">
    <property type="entry name" value="FeoA_core_dom"/>
</dbReference>
<dbReference type="EMBL" id="JANKAS010000005">
    <property type="protein sequence ID" value="MCR1898790.1"/>
    <property type="molecule type" value="Genomic_DNA"/>
</dbReference>
<dbReference type="InterPro" id="IPR053184">
    <property type="entry name" value="FeoA-like"/>
</dbReference>
<name>A0AAE3HG15_9FIRM</name>
<evidence type="ECO:0000259" key="2">
    <source>
        <dbReference type="SMART" id="SM00899"/>
    </source>
</evidence>
<proteinExistence type="predicted"/>
<accession>A0AAE3HG15</accession>
<sequence>MNNVSLALLKPCEVGRIQEISGGRSAKKRLYELGLNTGTQVKMVKNDLGPVILNVSGFKLALGRGLANKIIVEK</sequence>
<dbReference type="RefSeq" id="WP_257530489.1">
    <property type="nucleotide sequence ID" value="NZ_JANKAS010000005.1"/>
</dbReference>
<dbReference type="Proteomes" id="UP001205748">
    <property type="component" value="Unassembled WGS sequence"/>
</dbReference>
<evidence type="ECO:0000256" key="1">
    <source>
        <dbReference type="ARBA" id="ARBA00023004"/>
    </source>
</evidence>
<dbReference type="InterPro" id="IPR007167">
    <property type="entry name" value="Fe-transptr_FeoA-like"/>
</dbReference>
<keyword evidence="4" id="KW-1185">Reference proteome</keyword>
<dbReference type="Pfam" id="PF04023">
    <property type="entry name" value="FeoA"/>
    <property type="match status" value="1"/>
</dbReference>